<name>A0ABZ0TJA7_9SPHI</name>
<dbReference type="GO" id="GO:0016757">
    <property type="term" value="F:glycosyltransferase activity"/>
    <property type="evidence" value="ECO:0007669"/>
    <property type="project" value="UniProtKB-KW"/>
</dbReference>
<accession>A0ABZ0TJA7</accession>
<dbReference type="CDD" id="cd00761">
    <property type="entry name" value="Glyco_tranf_GTA_type"/>
    <property type="match status" value="1"/>
</dbReference>
<gene>
    <name evidence="2" type="ORF">SNE25_20260</name>
</gene>
<dbReference type="PANTHER" id="PTHR22916">
    <property type="entry name" value="GLYCOSYLTRANSFERASE"/>
    <property type="match status" value="1"/>
</dbReference>
<keyword evidence="2" id="KW-0328">Glycosyltransferase</keyword>
<dbReference type="Proteomes" id="UP001324380">
    <property type="component" value="Chromosome"/>
</dbReference>
<feature type="domain" description="Glycosyltransferase 2-like" evidence="1">
    <location>
        <begin position="18"/>
        <end position="145"/>
    </location>
</feature>
<dbReference type="RefSeq" id="WP_321560821.1">
    <property type="nucleotide sequence ID" value="NZ_CP139558.1"/>
</dbReference>
<evidence type="ECO:0000313" key="3">
    <source>
        <dbReference type="Proteomes" id="UP001324380"/>
    </source>
</evidence>
<keyword evidence="3" id="KW-1185">Reference proteome</keyword>
<proteinExistence type="predicted"/>
<dbReference type="Gene3D" id="3.90.550.10">
    <property type="entry name" value="Spore Coat Polysaccharide Biosynthesis Protein SpsA, Chain A"/>
    <property type="match status" value="1"/>
</dbReference>
<dbReference type="InterPro" id="IPR001173">
    <property type="entry name" value="Glyco_trans_2-like"/>
</dbReference>
<organism evidence="2 3">
    <name type="scientific">Mucilaginibacter sabulilitoris</name>
    <dbReference type="NCBI Taxonomy" id="1173583"/>
    <lineage>
        <taxon>Bacteria</taxon>
        <taxon>Pseudomonadati</taxon>
        <taxon>Bacteroidota</taxon>
        <taxon>Sphingobacteriia</taxon>
        <taxon>Sphingobacteriales</taxon>
        <taxon>Sphingobacteriaceae</taxon>
        <taxon>Mucilaginibacter</taxon>
    </lineage>
</organism>
<protein>
    <submittedName>
        <fullName evidence="2">Glycosyltransferase family 2 protein</fullName>
        <ecNumber evidence="2">2.4.-.-</ecNumber>
    </submittedName>
</protein>
<dbReference type="Pfam" id="PF00535">
    <property type="entry name" value="Glycos_transf_2"/>
    <property type="match status" value="1"/>
</dbReference>
<sequence length="325" mass="36436">MELNKPEYLPVPDNPLISVCVPAFNCGKFITETLTCLVDQTYTNIEIIVVNDGSTDDTLTKVRAIKDRRLTIIDGINKGAANARNTAYGFAHGAYVIFFDADDYVGPDFISLQARYIRGTKNDVVMAAWGRFYQEDLKSLKRDHLPGTAMTFREWVNLYWYNCNPMTNPGRALIPAALIKKAGLWNPELSLNDDLEFFTRIFLNADKIIFNAEALFHYRSGIGGLSGKKSRAAYQSSFTALAQATEMALKHFSHEGLVRQSCANLWQGLIYELYPDETEITRLAQEKVDELGGATLAFPCGGYTRYLAALVGWKLTKQLKSKLAR</sequence>
<dbReference type="PANTHER" id="PTHR22916:SF3">
    <property type="entry name" value="UDP-GLCNAC:BETAGAL BETA-1,3-N-ACETYLGLUCOSAMINYLTRANSFERASE-LIKE PROTEIN 1"/>
    <property type="match status" value="1"/>
</dbReference>
<keyword evidence="2" id="KW-0808">Transferase</keyword>
<dbReference type="EC" id="2.4.-.-" evidence="2"/>
<dbReference type="InterPro" id="IPR029044">
    <property type="entry name" value="Nucleotide-diphossugar_trans"/>
</dbReference>
<dbReference type="EMBL" id="CP139558">
    <property type="protein sequence ID" value="WPU91655.1"/>
    <property type="molecule type" value="Genomic_DNA"/>
</dbReference>
<evidence type="ECO:0000313" key="2">
    <source>
        <dbReference type="EMBL" id="WPU91655.1"/>
    </source>
</evidence>
<dbReference type="SUPFAM" id="SSF53448">
    <property type="entry name" value="Nucleotide-diphospho-sugar transferases"/>
    <property type="match status" value="1"/>
</dbReference>
<evidence type="ECO:0000259" key="1">
    <source>
        <dbReference type="Pfam" id="PF00535"/>
    </source>
</evidence>
<reference evidence="2 3" key="1">
    <citation type="submission" date="2023-11" db="EMBL/GenBank/DDBJ databases">
        <title>Analysis of the Genomes of Mucilaginibacter gossypii cycad 4 and M. sabulilitoris SNA2: microbes with the potential for plant growth promotion.</title>
        <authorList>
            <person name="Hirsch A.M."/>
            <person name="Humm E."/>
            <person name="Rubbi M."/>
            <person name="Del Vecchio G."/>
            <person name="Ha S.M."/>
            <person name="Pellegrini M."/>
            <person name="Gunsalus R.P."/>
        </authorList>
    </citation>
    <scope>NUCLEOTIDE SEQUENCE [LARGE SCALE GENOMIC DNA]</scope>
    <source>
        <strain evidence="2 3">SNA2</strain>
    </source>
</reference>